<sequence length="184" mass="21164">SVAYRERTSSGCIHLDVLMFASWCVAMRQIHLLFLGTILLVSVEGQKCLRCPSGWSYFPDTDHCYIRLEFVNFVEFDGAKAACVSANGFPVSIHTLKENNFLQYLIPDETNEWSRTWIGYRRTANDRWYWLDGSLNNFTNFFSGRPNTYDSCAQMHSTGYWNDEHCTLRAAPGIFCMMPSYTTG</sequence>
<dbReference type="Proteomes" id="UP000887569">
    <property type="component" value="Unplaced"/>
</dbReference>
<dbReference type="Gene3D" id="3.10.100.10">
    <property type="entry name" value="Mannose-Binding Protein A, subunit A"/>
    <property type="match status" value="1"/>
</dbReference>
<dbReference type="InterPro" id="IPR050111">
    <property type="entry name" value="C-type_lectin/snaclec_domain"/>
</dbReference>
<dbReference type="Pfam" id="PF00059">
    <property type="entry name" value="Lectin_C"/>
    <property type="match status" value="1"/>
</dbReference>
<dbReference type="PROSITE" id="PS50041">
    <property type="entry name" value="C_TYPE_LECTIN_2"/>
    <property type="match status" value="1"/>
</dbReference>
<evidence type="ECO:0000313" key="2">
    <source>
        <dbReference type="Proteomes" id="UP000887569"/>
    </source>
</evidence>
<dbReference type="CDD" id="cd00037">
    <property type="entry name" value="CLECT"/>
    <property type="match status" value="1"/>
</dbReference>
<dbReference type="PANTHER" id="PTHR22803">
    <property type="entry name" value="MANNOSE, PHOSPHOLIPASE, LECTIN RECEPTOR RELATED"/>
    <property type="match status" value="1"/>
</dbReference>
<evidence type="ECO:0000259" key="1">
    <source>
        <dbReference type="PROSITE" id="PS50041"/>
    </source>
</evidence>
<proteinExistence type="predicted"/>
<dbReference type="InterPro" id="IPR016187">
    <property type="entry name" value="CTDL_fold"/>
</dbReference>
<accession>A0A915BNV8</accession>
<dbReference type="AlphaFoldDB" id="A0A915BNV8"/>
<evidence type="ECO:0000313" key="3">
    <source>
        <dbReference type="WBParaSite" id="PgR048_g080_t02"/>
    </source>
</evidence>
<reference evidence="3" key="1">
    <citation type="submission" date="2022-11" db="UniProtKB">
        <authorList>
            <consortium name="WormBaseParasite"/>
        </authorList>
    </citation>
    <scope>IDENTIFICATION</scope>
</reference>
<dbReference type="WBParaSite" id="PgR048_g080_t02">
    <property type="protein sequence ID" value="PgR048_g080_t02"/>
    <property type="gene ID" value="PgR048_g080"/>
</dbReference>
<keyword evidence="2" id="KW-1185">Reference proteome</keyword>
<protein>
    <submittedName>
        <fullName evidence="3">Secreted protein</fullName>
    </submittedName>
</protein>
<name>A0A915BNV8_PARUN</name>
<dbReference type="SUPFAM" id="SSF56436">
    <property type="entry name" value="C-type lectin-like"/>
    <property type="match status" value="1"/>
</dbReference>
<feature type="domain" description="C-type lectin" evidence="1">
    <location>
        <begin position="60"/>
        <end position="166"/>
    </location>
</feature>
<dbReference type="InterPro" id="IPR016186">
    <property type="entry name" value="C-type_lectin-like/link_sf"/>
</dbReference>
<dbReference type="InterPro" id="IPR001304">
    <property type="entry name" value="C-type_lectin-like"/>
</dbReference>
<organism evidence="2 3">
    <name type="scientific">Parascaris univalens</name>
    <name type="common">Nematode worm</name>
    <dbReference type="NCBI Taxonomy" id="6257"/>
    <lineage>
        <taxon>Eukaryota</taxon>
        <taxon>Metazoa</taxon>
        <taxon>Ecdysozoa</taxon>
        <taxon>Nematoda</taxon>
        <taxon>Chromadorea</taxon>
        <taxon>Rhabditida</taxon>
        <taxon>Spirurina</taxon>
        <taxon>Ascaridomorpha</taxon>
        <taxon>Ascaridoidea</taxon>
        <taxon>Ascarididae</taxon>
        <taxon>Parascaris</taxon>
    </lineage>
</organism>
<dbReference type="SMART" id="SM00034">
    <property type="entry name" value="CLECT"/>
    <property type="match status" value="1"/>
</dbReference>